<evidence type="ECO:0000256" key="2">
    <source>
        <dbReference type="ARBA" id="ARBA00022692"/>
    </source>
</evidence>
<dbReference type="SUPFAM" id="SSF74653">
    <property type="entry name" value="TolA/TonB C-terminal domain"/>
    <property type="match status" value="1"/>
</dbReference>
<keyword evidence="7" id="KW-1185">Reference proteome</keyword>
<proteinExistence type="predicted"/>
<keyword evidence="2" id="KW-0812">Transmembrane</keyword>
<dbReference type="NCBIfam" id="TIGR01352">
    <property type="entry name" value="tonB_Cterm"/>
    <property type="match status" value="1"/>
</dbReference>
<dbReference type="Gene3D" id="3.30.1150.10">
    <property type="match status" value="1"/>
</dbReference>
<accession>A0AAE3G2H1</accession>
<dbReference type="GO" id="GO:0016020">
    <property type="term" value="C:membrane"/>
    <property type="evidence" value="ECO:0007669"/>
    <property type="project" value="UniProtKB-SubCell"/>
</dbReference>
<organism evidence="6 7">
    <name type="scientific">Natronocella acetinitrilica</name>
    <dbReference type="NCBI Taxonomy" id="414046"/>
    <lineage>
        <taxon>Bacteria</taxon>
        <taxon>Pseudomonadati</taxon>
        <taxon>Pseudomonadota</taxon>
        <taxon>Gammaproteobacteria</taxon>
        <taxon>Chromatiales</taxon>
        <taxon>Ectothiorhodospiraceae</taxon>
        <taxon>Natronocella</taxon>
    </lineage>
</organism>
<name>A0AAE3G2H1_9GAMM</name>
<evidence type="ECO:0000256" key="5">
    <source>
        <dbReference type="SAM" id="SignalP"/>
    </source>
</evidence>
<dbReference type="AlphaFoldDB" id="A0AAE3G2H1"/>
<evidence type="ECO:0000256" key="4">
    <source>
        <dbReference type="ARBA" id="ARBA00023136"/>
    </source>
</evidence>
<reference evidence="6" key="1">
    <citation type="submission" date="2022-03" db="EMBL/GenBank/DDBJ databases">
        <title>Genomic Encyclopedia of Type Strains, Phase III (KMG-III): the genomes of soil and plant-associated and newly described type strains.</title>
        <authorList>
            <person name="Whitman W."/>
        </authorList>
    </citation>
    <scope>NUCLEOTIDE SEQUENCE</scope>
    <source>
        <strain evidence="6">ANL 6-2</strain>
    </source>
</reference>
<dbReference type="EMBL" id="JALJXV010000003">
    <property type="protein sequence ID" value="MCP1674535.1"/>
    <property type="molecule type" value="Genomic_DNA"/>
</dbReference>
<protein>
    <submittedName>
        <fullName evidence="6">TonB family protein</fullName>
    </submittedName>
</protein>
<evidence type="ECO:0000313" key="7">
    <source>
        <dbReference type="Proteomes" id="UP001205843"/>
    </source>
</evidence>
<dbReference type="InterPro" id="IPR006260">
    <property type="entry name" value="TonB/TolA_C"/>
</dbReference>
<sequence>MGHDKTITNTPGGPRFGVRAAIALAALLLAPGSAAAADSRWVVERTTDLMDDTEVVAARIQAREAMGPTADWVRPMLWVSCGAYSNVQIRYPQFIGEPRTNVRIRLDDEPAVAWSSYGARDGRGATIGPEEELLRGLARAERVRVEISTPLGRYVSEFTLAGSAVAIAEVVEACNLEEHWAREAAGTPDADVAALRARYVSLWAERVRNAWTRPPGDITGLSSDVRVNVMPTGSVVSVEVVGGSGDAAFDRSVEQAIRRASPLPVPEDRAEFDRSGLARTTFRFNPDG</sequence>
<evidence type="ECO:0000313" key="6">
    <source>
        <dbReference type="EMBL" id="MCP1674535.1"/>
    </source>
</evidence>
<dbReference type="RefSeq" id="WP_253476601.1">
    <property type="nucleotide sequence ID" value="NZ_JALJXV010000003.1"/>
</dbReference>
<evidence type="ECO:0000256" key="3">
    <source>
        <dbReference type="ARBA" id="ARBA00022989"/>
    </source>
</evidence>
<feature type="signal peptide" evidence="5">
    <location>
        <begin position="1"/>
        <end position="36"/>
    </location>
</feature>
<dbReference type="Pfam" id="PF13103">
    <property type="entry name" value="TonB_2"/>
    <property type="match status" value="1"/>
</dbReference>
<keyword evidence="4" id="KW-0472">Membrane</keyword>
<dbReference type="Proteomes" id="UP001205843">
    <property type="component" value="Unassembled WGS sequence"/>
</dbReference>
<gene>
    <name evidence="6" type="ORF">J2T57_001637</name>
</gene>
<keyword evidence="5" id="KW-0732">Signal</keyword>
<comment type="subcellular location">
    <subcellularLocation>
        <location evidence="1">Membrane</location>
        <topology evidence="1">Single-pass membrane protein</topology>
    </subcellularLocation>
</comment>
<comment type="caution">
    <text evidence="6">The sequence shown here is derived from an EMBL/GenBank/DDBJ whole genome shotgun (WGS) entry which is preliminary data.</text>
</comment>
<keyword evidence="3" id="KW-1133">Transmembrane helix</keyword>
<evidence type="ECO:0000256" key="1">
    <source>
        <dbReference type="ARBA" id="ARBA00004167"/>
    </source>
</evidence>
<feature type="chain" id="PRO_5042112397" evidence="5">
    <location>
        <begin position="37"/>
        <end position="288"/>
    </location>
</feature>